<dbReference type="EMBL" id="CAKXYY010000002">
    <property type="protein sequence ID" value="CAH2350923.1"/>
    <property type="molecule type" value="Genomic_DNA"/>
</dbReference>
<dbReference type="PANTHER" id="PTHR28032">
    <property type="entry name" value="FI02826P"/>
    <property type="match status" value="1"/>
</dbReference>
<comment type="caution">
    <text evidence="7">The sequence shown here is derived from an EMBL/GenBank/DDBJ whole genome shotgun (WGS) entry which is preliminary data.</text>
</comment>
<name>A0A9P0QLL1_9ASCO</name>
<dbReference type="Proteomes" id="UP000837801">
    <property type="component" value="Unassembled WGS sequence"/>
</dbReference>
<keyword evidence="4 5" id="KW-0539">Nucleus</keyword>
<reference evidence="7" key="1">
    <citation type="submission" date="2022-03" db="EMBL/GenBank/DDBJ databases">
        <authorList>
            <person name="Legras J.-L."/>
            <person name="Devillers H."/>
            <person name="Grondin C."/>
        </authorList>
    </citation>
    <scope>NUCLEOTIDE SEQUENCE</scope>
    <source>
        <strain evidence="7">CLIB 1423</strain>
    </source>
</reference>
<comment type="similarity">
    <text evidence="1 5">Belongs to the cut8/STS1 family.</text>
</comment>
<evidence type="ECO:0000256" key="6">
    <source>
        <dbReference type="SAM" id="MobiDB-lite"/>
    </source>
</evidence>
<evidence type="ECO:0000256" key="4">
    <source>
        <dbReference type="ARBA" id="ARBA00023242"/>
    </source>
</evidence>
<dbReference type="InterPro" id="IPR013868">
    <property type="entry name" value="Cut8/Sts1_fam"/>
</dbReference>
<proteinExistence type="inferred from homology"/>
<comment type="function">
    <text evidence="5">Involved in ubiquitin-mediated protein degradation. Regulatory factor in the ubiquitin/proteasome pathway that controls the turnover of proteasome substrates. Targets proteasomes to the nucleus and facilitates the degradation of nuclear proteins.</text>
</comment>
<dbReference type="GO" id="GO:0015031">
    <property type="term" value="P:protein transport"/>
    <property type="evidence" value="ECO:0007669"/>
    <property type="project" value="UniProtKB-UniRule"/>
</dbReference>
<organism evidence="7 8">
    <name type="scientific">[Candida] railenensis</name>
    <dbReference type="NCBI Taxonomy" id="45579"/>
    <lineage>
        <taxon>Eukaryota</taxon>
        <taxon>Fungi</taxon>
        <taxon>Dikarya</taxon>
        <taxon>Ascomycota</taxon>
        <taxon>Saccharomycotina</taxon>
        <taxon>Pichiomycetes</taxon>
        <taxon>Debaryomycetaceae</taxon>
        <taxon>Kurtzmaniella</taxon>
    </lineage>
</organism>
<evidence type="ECO:0000313" key="8">
    <source>
        <dbReference type="Proteomes" id="UP000837801"/>
    </source>
</evidence>
<keyword evidence="5" id="KW-0963">Cytoplasm</keyword>
<evidence type="ECO:0000256" key="1">
    <source>
        <dbReference type="ARBA" id="ARBA00006199"/>
    </source>
</evidence>
<dbReference type="AlphaFoldDB" id="A0A9P0QLL1"/>
<keyword evidence="5" id="KW-0813">Transport</keyword>
<evidence type="ECO:0000256" key="2">
    <source>
        <dbReference type="ARBA" id="ARBA00016204"/>
    </source>
</evidence>
<dbReference type="GO" id="GO:0000502">
    <property type="term" value="C:proteasome complex"/>
    <property type="evidence" value="ECO:0007669"/>
    <property type="project" value="UniProtKB-KW"/>
</dbReference>
<keyword evidence="7" id="KW-0647">Proteasome</keyword>
<accession>A0A9P0QLL1</accession>
<dbReference type="GO" id="GO:0071630">
    <property type="term" value="P:nuclear protein quality control by the ubiquitin-proteasome system"/>
    <property type="evidence" value="ECO:0007669"/>
    <property type="project" value="UniProtKB-UniRule"/>
</dbReference>
<dbReference type="InterPro" id="IPR038422">
    <property type="entry name" value="Cut8/Sts1_sf"/>
</dbReference>
<dbReference type="Gene3D" id="1.20.58.1590">
    <property type="entry name" value="Tethering factor for nuclear proteasome Cut8/Sts1"/>
    <property type="match status" value="1"/>
</dbReference>
<gene>
    <name evidence="7" type="ORF">CLIB1423_02S08196</name>
</gene>
<dbReference type="Pfam" id="PF08559">
    <property type="entry name" value="Cut8"/>
    <property type="match status" value="1"/>
</dbReference>
<dbReference type="GO" id="GO:0070628">
    <property type="term" value="F:proteasome binding"/>
    <property type="evidence" value="ECO:0007669"/>
    <property type="project" value="TreeGrafter"/>
</dbReference>
<feature type="region of interest" description="Disordered" evidence="6">
    <location>
        <begin position="1"/>
        <end position="70"/>
    </location>
</feature>
<comment type="subcellular location">
    <subcellularLocation>
        <location evidence="5">Cytoplasm</location>
    </subcellularLocation>
    <subcellularLocation>
        <location evidence="5">Nucleus</location>
    </subcellularLocation>
</comment>
<feature type="compositionally biased region" description="Low complexity" evidence="6">
    <location>
        <begin position="45"/>
        <end position="69"/>
    </location>
</feature>
<keyword evidence="8" id="KW-1185">Reference proteome</keyword>
<evidence type="ECO:0000256" key="5">
    <source>
        <dbReference type="RuleBase" id="RU368013"/>
    </source>
</evidence>
<keyword evidence="3 5" id="KW-0653">Protein transport</keyword>
<dbReference type="GO" id="GO:0031965">
    <property type="term" value="C:nuclear membrane"/>
    <property type="evidence" value="ECO:0007669"/>
    <property type="project" value="TreeGrafter"/>
</dbReference>
<dbReference type="PANTHER" id="PTHR28032:SF1">
    <property type="entry name" value="FI02826P"/>
    <property type="match status" value="1"/>
</dbReference>
<dbReference type="GO" id="GO:0005737">
    <property type="term" value="C:cytoplasm"/>
    <property type="evidence" value="ECO:0007669"/>
    <property type="project" value="UniProtKB-SubCell"/>
</dbReference>
<sequence>MISTGFTWGDKSLEPKSTTPNRFAYTRKRKTHDEDSSKIHKPSSNKRSSSVVGSSSTSTSSSSPIAVASSRHKKVKTPKILGEALPLDRVIEVLDVNQLQALLRNVIQLHPEINETVSKLAPKPNLSDSLKLIKMKFDDILSHLPYKCDMESDYSYLRIKPYLNEFFHCLSDFILNYLPPVEINLATSLKFLDNITNLIHALPNFNNNEFQYTKMMAYDQVVNCWMIVLGGGRDHHPTPEQQEEPRPASSDDIISIIHDLEIESKLDHHNEMSAGKFKTVQSFVKSAIENYEMVNQHMGGNSLNDLITLDYSNYSITARSSH</sequence>
<comment type="subunit">
    <text evidence="5">Binds the proteasome.</text>
</comment>
<evidence type="ECO:0000313" key="7">
    <source>
        <dbReference type="EMBL" id="CAH2350923.1"/>
    </source>
</evidence>
<dbReference type="GO" id="GO:0031144">
    <property type="term" value="P:proteasome localization"/>
    <property type="evidence" value="ECO:0007669"/>
    <property type="project" value="UniProtKB-UniRule"/>
</dbReference>
<dbReference type="OrthoDB" id="10061064at2759"/>
<evidence type="ECO:0000256" key="3">
    <source>
        <dbReference type="ARBA" id="ARBA00022927"/>
    </source>
</evidence>
<protein>
    <recommendedName>
        <fullName evidence="2 5">Tethering factor for nuclear proteasome STS1</fullName>
    </recommendedName>
</protein>